<feature type="region of interest" description="Disordered" evidence="1">
    <location>
        <begin position="319"/>
        <end position="339"/>
    </location>
</feature>
<dbReference type="Gene3D" id="1.25.40.10">
    <property type="entry name" value="Tetratricopeptide repeat domain"/>
    <property type="match status" value="1"/>
</dbReference>
<dbReference type="EMBL" id="QJSP01000011">
    <property type="protein sequence ID" value="PYE15125.1"/>
    <property type="molecule type" value="Genomic_DNA"/>
</dbReference>
<dbReference type="Pfam" id="PF20239">
    <property type="entry name" value="DUF6596"/>
    <property type="match status" value="1"/>
</dbReference>
<evidence type="ECO:0000313" key="3">
    <source>
        <dbReference type="EMBL" id="PYE15125.1"/>
    </source>
</evidence>
<evidence type="ECO:0000313" key="4">
    <source>
        <dbReference type="Proteomes" id="UP000247591"/>
    </source>
</evidence>
<proteinExistence type="predicted"/>
<dbReference type="AlphaFoldDB" id="A0A318RY64"/>
<dbReference type="PANTHER" id="PTHR47756">
    <property type="entry name" value="BLL6612 PROTEIN-RELATED"/>
    <property type="match status" value="1"/>
</dbReference>
<comment type="caution">
    <text evidence="3">The sequence shown here is derived from an EMBL/GenBank/DDBJ whole genome shotgun (WGS) entry which is preliminary data.</text>
</comment>
<dbReference type="PANTHER" id="PTHR47756:SF2">
    <property type="entry name" value="BLL6612 PROTEIN"/>
    <property type="match status" value="1"/>
</dbReference>
<keyword evidence="4" id="KW-1185">Reference proteome</keyword>
<dbReference type="InterPro" id="IPR011990">
    <property type="entry name" value="TPR-like_helical_dom_sf"/>
</dbReference>
<feature type="compositionally biased region" description="Basic and acidic residues" evidence="1">
    <location>
        <begin position="7"/>
        <end position="24"/>
    </location>
</feature>
<name>A0A318RY64_WILLI</name>
<accession>A0A318RY64</accession>
<gene>
    <name evidence="3" type="ORF">DFR67_111201</name>
</gene>
<dbReference type="Proteomes" id="UP000247591">
    <property type="component" value="Unassembled WGS sequence"/>
</dbReference>
<dbReference type="RefSeq" id="WP_342766743.1">
    <property type="nucleotide sequence ID" value="NZ_QJSP01000011.1"/>
</dbReference>
<sequence length="339" mass="36543">MAGSHRTSVEIDPDRDAGAHLDDIDPDAVPDRRLALMFVCAHPAINPAVHTPLMLNTVLGCTAEQIGRAFAIPPKTLAARLVRAKRRIKDARIPFRIPDREVLPARMPAVLEAVYGAHAIDWHSGGTEVRGSLTTEALYLAQTLVDVAPDDAEALGLAALICLSNARLPARFDVTGALVPLPQQDVGLWDDALIARGIALLRRAHPLGALGRFQLEAAMQAVHVARRDTGTTDWHTLRDLHRTLDAVAPSLGGAVAFAVVTAEIDGPAAGLELLDRMADETRHFQPAWSARAHLLGRLGRREDAEDAFDRAISLTTDPAERAHLATRRGAAVKPPPRRS</sequence>
<protein>
    <submittedName>
        <fullName evidence="3">RNA polymerase sigma-70 factor (ECF subfamily)</fullName>
    </submittedName>
</protein>
<reference evidence="3 4" key="1">
    <citation type="submission" date="2018-06" db="EMBL/GenBank/DDBJ databases">
        <title>Genomic Encyclopedia of Type Strains, Phase IV (KMG-IV): sequencing the most valuable type-strain genomes for metagenomic binning, comparative biology and taxonomic classification.</title>
        <authorList>
            <person name="Goeker M."/>
        </authorList>
    </citation>
    <scope>NUCLEOTIDE SEQUENCE [LARGE SCALE GENOMIC DNA]</scope>
    <source>
        <strain evidence="3 4">DSM 45521</strain>
    </source>
</reference>
<evidence type="ECO:0000256" key="1">
    <source>
        <dbReference type="SAM" id="MobiDB-lite"/>
    </source>
</evidence>
<dbReference type="InterPro" id="IPR046531">
    <property type="entry name" value="DUF6596"/>
</dbReference>
<feature type="region of interest" description="Disordered" evidence="1">
    <location>
        <begin position="1"/>
        <end position="24"/>
    </location>
</feature>
<organism evidence="3 4">
    <name type="scientific">Williamsia limnetica</name>
    <dbReference type="NCBI Taxonomy" id="882452"/>
    <lineage>
        <taxon>Bacteria</taxon>
        <taxon>Bacillati</taxon>
        <taxon>Actinomycetota</taxon>
        <taxon>Actinomycetes</taxon>
        <taxon>Mycobacteriales</taxon>
        <taxon>Nocardiaceae</taxon>
        <taxon>Williamsia</taxon>
    </lineage>
</organism>
<dbReference type="InterPro" id="IPR013324">
    <property type="entry name" value="RNA_pol_sigma_r3/r4-like"/>
</dbReference>
<evidence type="ECO:0000259" key="2">
    <source>
        <dbReference type="Pfam" id="PF20239"/>
    </source>
</evidence>
<dbReference type="SUPFAM" id="SSF88659">
    <property type="entry name" value="Sigma3 and sigma4 domains of RNA polymerase sigma factors"/>
    <property type="match status" value="1"/>
</dbReference>
<feature type="domain" description="DUF6596" evidence="2">
    <location>
        <begin position="106"/>
        <end position="205"/>
    </location>
</feature>